<evidence type="ECO:0000256" key="9">
    <source>
        <dbReference type="SAM" id="SignalP"/>
    </source>
</evidence>
<evidence type="ECO:0000256" key="8">
    <source>
        <dbReference type="SAM" id="Phobius"/>
    </source>
</evidence>
<feature type="active site" description="Charge relay system" evidence="7">
    <location>
        <position position="729"/>
    </location>
</feature>
<accession>D8LQI1</accession>
<dbReference type="InterPro" id="IPR008979">
    <property type="entry name" value="Galactose-bd-like_sf"/>
</dbReference>
<dbReference type="GO" id="GO:0006508">
    <property type="term" value="P:proteolysis"/>
    <property type="evidence" value="ECO:0007669"/>
    <property type="project" value="UniProtKB-KW"/>
</dbReference>
<keyword evidence="12" id="KW-1185">Reference proteome</keyword>
<organism evidence="11 12">
    <name type="scientific">Ectocarpus siliculosus</name>
    <name type="common">Brown alga</name>
    <name type="synonym">Conferva siliculosa</name>
    <dbReference type="NCBI Taxonomy" id="2880"/>
    <lineage>
        <taxon>Eukaryota</taxon>
        <taxon>Sar</taxon>
        <taxon>Stramenopiles</taxon>
        <taxon>Ochrophyta</taxon>
        <taxon>PX clade</taxon>
        <taxon>Phaeophyceae</taxon>
        <taxon>Ectocarpales</taxon>
        <taxon>Ectocarpaceae</taxon>
        <taxon>Ectocarpus</taxon>
    </lineage>
</organism>
<feature type="signal peptide" evidence="9">
    <location>
        <begin position="1"/>
        <end position="20"/>
    </location>
</feature>
<dbReference type="InterPro" id="IPR000209">
    <property type="entry name" value="Peptidase_S8/S53_dom"/>
</dbReference>
<comment type="similarity">
    <text evidence="1 7">Belongs to the peptidase S8 family.</text>
</comment>
<gene>
    <name evidence="11" type="ORF">Esi_0006_0123</name>
</gene>
<evidence type="ECO:0000313" key="12">
    <source>
        <dbReference type="Proteomes" id="UP000002630"/>
    </source>
</evidence>
<evidence type="ECO:0000256" key="7">
    <source>
        <dbReference type="PROSITE-ProRule" id="PRU01240"/>
    </source>
</evidence>
<dbReference type="Gene3D" id="3.40.50.200">
    <property type="entry name" value="Peptidase S8/S53 domain"/>
    <property type="match status" value="1"/>
</dbReference>
<dbReference type="OrthoDB" id="10256524at2759"/>
<evidence type="ECO:0000256" key="6">
    <source>
        <dbReference type="ARBA" id="ARBA00023619"/>
    </source>
</evidence>
<dbReference type="PANTHER" id="PTHR43399">
    <property type="entry name" value="SUBTILISIN-RELATED"/>
    <property type="match status" value="1"/>
</dbReference>
<feature type="domain" description="Peptidase S8/S53" evidence="10">
    <location>
        <begin position="365"/>
        <end position="802"/>
    </location>
</feature>
<evidence type="ECO:0000256" key="4">
    <source>
        <dbReference type="ARBA" id="ARBA00022825"/>
    </source>
</evidence>
<sequence>MRVTFRGAATSVLLISTVSGASQVPSLGFFEQTLLTTAGADFDSEAAFAFASAWQAGDRQGRSSPYLSCVEHGEGRHAYRKLEGFLGARAVKPVSSTATHGACFMVTASPAEAAQLSSWEDFTTFGAFPAALKIAPGLLDHGSCDGPAAARDAATTTSDCSAGRLSTTHGASMQVDSAHGLMVELSPGTLPSHSGGDAKAHEFIQELLKSLSSPSLDLHAITCWSDLVMKGGDHLFSAAGALRGREWSRAATLVNERSESEQETPSQVCGWEQVVVHHAANDVLLVAGLDHLLYDGREVSGASEEEAAELRMACYMGLVSFLASRHEVLKVAGWNRKVNLNAAARATIQSASVDSTPLTDAGLDGSGEVIQIIDAGVNETTCFLEHGDGTEVEHGYYFDFVASSNPLFTSSSESRSMFKAEFTGGDFSYDSDRRKVIQYIDLINPDTGDGSSSGMPFVSADSFVSDDDLGHGTHAATTVAGSTISSPAELVSCADGSEVIGCAGGCITESSTGSSEADYGEDINRLCPAFGCSGDQCLPDDTADTLSEHGGMAQGAKIAAIDVFYGDYSYGDLAGNGLWETCADAGCKIHSNSYGVDLRCQLTALDVLYDEYMYENQEHLLLFSAGNTGWTTDRDTCTIDSPGIAKNVLTVGSTSSGVTRLSTTDLDGRGYADGDELSTIDVVSEFSGYGFTEDGRIKPEVVAPGDMIYSASGNGGDSSCELIAYAGTSFSTAVASGAAAMVRQYFRDSSFYSADVESRGFCDQGFTCDSFSPMATTVKAMLINSANVMGGGNEPDTERGFGRIHLEAGMPLGGAGDMALFVADSSDHEVYSDEKLKFYFNVDPDAGMELRATLSWNDPAASSLSGDQLVNDLDLRVYAPDGTRYCMWDDNCWDTSNVNERVIVPAEVVAQFSATDEWEVRVRGRDFTVGDTVSFSLVVTGAISPPIEGNSAVVAAAVGDDSSAADDDATGAAVTMYGRGAGAGSGFVLAGVAMLAAALAAAV</sequence>
<dbReference type="SUPFAM" id="SSF52743">
    <property type="entry name" value="Subtilisin-like"/>
    <property type="match status" value="1"/>
</dbReference>
<dbReference type="PRINTS" id="PR00723">
    <property type="entry name" value="SUBTILISIN"/>
</dbReference>
<feature type="active site" description="Charge relay system" evidence="7">
    <location>
        <position position="374"/>
    </location>
</feature>
<proteinExistence type="inferred from homology"/>
<dbReference type="Proteomes" id="UP000002630">
    <property type="component" value="Linkage Group LG04"/>
</dbReference>
<dbReference type="Gene3D" id="2.60.120.380">
    <property type="match status" value="1"/>
</dbReference>
<evidence type="ECO:0000313" key="11">
    <source>
        <dbReference type="EMBL" id="CBN78745.1"/>
    </source>
</evidence>
<dbReference type="PANTHER" id="PTHR43399:SF4">
    <property type="entry name" value="CELL WALL-ASSOCIATED PROTEASE"/>
    <property type="match status" value="1"/>
</dbReference>
<evidence type="ECO:0000256" key="3">
    <source>
        <dbReference type="ARBA" id="ARBA00022801"/>
    </source>
</evidence>
<dbReference type="EMBL" id="FN649729">
    <property type="protein sequence ID" value="CBN78745.1"/>
    <property type="molecule type" value="Genomic_DNA"/>
</dbReference>
<dbReference type="InterPro" id="IPR015500">
    <property type="entry name" value="Peptidase_S8_subtilisin-rel"/>
</dbReference>
<name>D8LQI1_ECTSI</name>
<dbReference type="InterPro" id="IPR036852">
    <property type="entry name" value="Peptidase_S8/S53_dom_sf"/>
</dbReference>
<dbReference type="PROSITE" id="PS51892">
    <property type="entry name" value="SUBTILASE"/>
    <property type="match status" value="1"/>
</dbReference>
<keyword evidence="8" id="KW-1133">Transmembrane helix</keyword>
<dbReference type="EMBL" id="FN648818">
    <property type="protein sequence ID" value="CBN78745.1"/>
    <property type="molecule type" value="Genomic_DNA"/>
</dbReference>
<keyword evidence="8" id="KW-0472">Membrane</keyword>
<keyword evidence="9" id="KW-0732">Signal</keyword>
<dbReference type="CDD" id="cd04842">
    <property type="entry name" value="Peptidases_S8_Kp43_protease"/>
    <property type="match status" value="1"/>
</dbReference>
<protein>
    <recommendedName>
        <fullName evidence="6">subtilisin</fullName>
        <ecNumber evidence="6">3.4.21.62</ecNumber>
    </recommendedName>
</protein>
<evidence type="ECO:0000259" key="10">
    <source>
        <dbReference type="Pfam" id="PF00082"/>
    </source>
</evidence>
<dbReference type="InParanoid" id="D8LQI1"/>
<dbReference type="Pfam" id="PF00082">
    <property type="entry name" value="Peptidase_S8"/>
    <property type="match status" value="1"/>
</dbReference>
<dbReference type="EC" id="3.4.21.62" evidence="6"/>
<keyword evidence="3 7" id="KW-0378">Hydrolase</keyword>
<feature type="active site" description="Charge relay system" evidence="7">
    <location>
        <position position="471"/>
    </location>
</feature>
<dbReference type="GO" id="GO:0004252">
    <property type="term" value="F:serine-type endopeptidase activity"/>
    <property type="evidence" value="ECO:0007669"/>
    <property type="project" value="UniProtKB-UniRule"/>
</dbReference>
<dbReference type="InterPro" id="IPR034058">
    <property type="entry name" value="TagA/B/C/D_pept_dom"/>
</dbReference>
<evidence type="ECO:0000256" key="5">
    <source>
        <dbReference type="ARBA" id="ARBA00023529"/>
    </source>
</evidence>
<dbReference type="SUPFAM" id="SSF49785">
    <property type="entry name" value="Galactose-binding domain-like"/>
    <property type="match status" value="1"/>
</dbReference>
<feature type="transmembrane region" description="Helical" evidence="8">
    <location>
        <begin position="981"/>
        <end position="1002"/>
    </location>
</feature>
<comment type="catalytic activity">
    <reaction evidence="5">
        <text>Hydrolysis of proteins with broad specificity for peptide bonds, and a preference for a large uncharged residue in P1. Hydrolyzes peptide amides.</text>
        <dbReference type="EC" id="3.4.21.62"/>
    </reaction>
</comment>
<feature type="chain" id="PRO_5003117444" description="subtilisin" evidence="9">
    <location>
        <begin position="21"/>
        <end position="1003"/>
    </location>
</feature>
<keyword evidence="8" id="KW-0812">Transmembrane</keyword>
<keyword evidence="2 7" id="KW-0645">Protease</keyword>
<dbReference type="InterPro" id="IPR051048">
    <property type="entry name" value="Peptidase_S8/S53_subtilisin"/>
</dbReference>
<evidence type="ECO:0000256" key="1">
    <source>
        <dbReference type="ARBA" id="ARBA00011073"/>
    </source>
</evidence>
<reference evidence="11 12" key="1">
    <citation type="journal article" date="2010" name="Nature">
        <title>The Ectocarpus genome and the independent evolution of multicellularity in brown algae.</title>
        <authorList>
            <person name="Cock J.M."/>
            <person name="Sterck L."/>
            <person name="Rouze P."/>
            <person name="Scornet D."/>
            <person name="Allen A.E."/>
            <person name="Amoutzias G."/>
            <person name="Anthouard V."/>
            <person name="Artiguenave F."/>
            <person name="Aury J.M."/>
            <person name="Badger J.H."/>
            <person name="Beszteri B."/>
            <person name="Billiau K."/>
            <person name="Bonnet E."/>
            <person name="Bothwell J.H."/>
            <person name="Bowler C."/>
            <person name="Boyen C."/>
            <person name="Brownlee C."/>
            <person name="Carrano C.J."/>
            <person name="Charrier B."/>
            <person name="Cho G.Y."/>
            <person name="Coelho S.M."/>
            <person name="Collen J."/>
            <person name="Corre E."/>
            <person name="Da Silva C."/>
            <person name="Delage L."/>
            <person name="Delaroque N."/>
            <person name="Dittami S.M."/>
            <person name="Doulbeau S."/>
            <person name="Elias M."/>
            <person name="Farnham G."/>
            <person name="Gachon C.M."/>
            <person name="Gschloessl B."/>
            <person name="Heesch S."/>
            <person name="Jabbari K."/>
            <person name="Jubin C."/>
            <person name="Kawai H."/>
            <person name="Kimura K."/>
            <person name="Kloareg B."/>
            <person name="Kupper F.C."/>
            <person name="Lang D."/>
            <person name="Le Bail A."/>
            <person name="Leblanc C."/>
            <person name="Lerouge P."/>
            <person name="Lohr M."/>
            <person name="Lopez P.J."/>
            <person name="Martens C."/>
            <person name="Maumus F."/>
            <person name="Michel G."/>
            <person name="Miranda-Saavedra D."/>
            <person name="Morales J."/>
            <person name="Moreau H."/>
            <person name="Motomura T."/>
            <person name="Nagasato C."/>
            <person name="Napoli C.A."/>
            <person name="Nelson D.R."/>
            <person name="Nyvall-Collen P."/>
            <person name="Peters A.F."/>
            <person name="Pommier C."/>
            <person name="Potin P."/>
            <person name="Poulain J."/>
            <person name="Quesneville H."/>
            <person name="Read B."/>
            <person name="Rensing S.A."/>
            <person name="Ritter A."/>
            <person name="Rousvoal S."/>
            <person name="Samanta M."/>
            <person name="Samson G."/>
            <person name="Schroeder D.C."/>
            <person name="Segurens B."/>
            <person name="Strittmatter M."/>
            <person name="Tonon T."/>
            <person name="Tregear J.W."/>
            <person name="Valentin K."/>
            <person name="von Dassow P."/>
            <person name="Yamagishi T."/>
            <person name="Van de Peer Y."/>
            <person name="Wincker P."/>
        </authorList>
    </citation>
    <scope>NUCLEOTIDE SEQUENCE [LARGE SCALE GENOMIC DNA]</scope>
    <source>
        <strain evidence="12">Ec32 / CCAP1310/4</strain>
    </source>
</reference>
<keyword evidence="4 7" id="KW-0720">Serine protease</keyword>
<dbReference type="AlphaFoldDB" id="D8LQI1"/>
<evidence type="ECO:0000256" key="2">
    <source>
        <dbReference type="ARBA" id="ARBA00022670"/>
    </source>
</evidence>